<dbReference type="Pfam" id="PF02682">
    <property type="entry name" value="CT_C_D"/>
    <property type="match status" value="1"/>
</dbReference>
<dbReference type="InterPro" id="IPR029000">
    <property type="entry name" value="Cyclophilin-like_dom_sf"/>
</dbReference>
<dbReference type="Gene3D" id="2.40.100.10">
    <property type="entry name" value="Cyclophilin-like"/>
    <property type="match status" value="1"/>
</dbReference>
<evidence type="ECO:0000313" key="6">
    <source>
        <dbReference type="Proteomes" id="UP000015729"/>
    </source>
</evidence>
<dbReference type="SUPFAM" id="SSF50891">
    <property type="entry name" value="Cyclophilin-like"/>
    <property type="match status" value="1"/>
</dbReference>
<dbReference type="Proteomes" id="UP000015729">
    <property type="component" value="Unassembled WGS sequence"/>
</dbReference>
<keyword evidence="1" id="KW-0547">Nucleotide-binding</keyword>
<feature type="non-terminal residue" evidence="5">
    <location>
        <position position="128"/>
    </location>
</feature>
<gene>
    <name evidence="5" type="ORF">A244_07478</name>
</gene>
<keyword evidence="2 5" id="KW-0378">Hydrolase</keyword>
<organism evidence="5 6">
    <name type="scientific">Pseudomonas syringae pv. actinidiae ICMP 18807</name>
    <dbReference type="NCBI Taxonomy" id="1194404"/>
    <lineage>
        <taxon>Bacteria</taxon>
        <taxon>Pseudomonadati</taxon>
        <taxon>Pseudomonadota</taxon>
        <taxon>Gammaproteobacteria</taxon>
        <taxon>Pseudomonadales</taxon>
        <taxon>Pseudomonadaceae</taxon>
        <taxon>Pseudomonas</taxon>
        <taxon>Pseudomonas syringae</taxon>
    </lineage>
</organism>
<evidence type="ECO:0000259" key="4">
    <source>
        <dbReference type="SMART" id="SM00796"/>
    </source>
</evidence>
<reference evidence="5 6" key="1">
    <citation type="journal article" date="2013" name="PLoS Pathog.">
        <title>Genomic analysis of the Kiwifruit pathogen Pseudomonas syringae pv. actinidiae provides insight into the origins of an emergent plant disease.</title>
        <authorList>
            <person name="McCann H.C."/>
            <person name="Rikkerink E.H."/>
            <person name="Bertels F."/>
            <person name="Fiers M."/>
            <person name="Lu A."/>
            <person name="Rees-George J."/>
            <person name="Andersen M.T."/>
            <person name="Gleave A.P."/>
            <person name="Haubold B."/>
            <person name="Wohlers M.W."/>
            <person name="Guttman D.S."/>
            <person name="Wang P.W."/>
            <person name="Straub C."/>
            <person name="Vanneste J.L."/>
            <person name="Rainey P.B."/>
            <person name="Templeton M.D."/>
        </authorList>
    </citation>
    <scope>NUCLEOTIDE SEQUENCE [LARGE SCALE GENOMIC DNA]</scope>
    <source>
        <strain evidence="5 6">ICMP 18807</strain>
    </source>
</reference>
<name>S6UWT1_PSESF</name>
<dbReference type="GO" id="GO:0016787">
    <property type="term" value="F:hydrolase activity"/>
    <property type="evidence" value="ECO:0007669"/>
    <property type="project" value="UniProtKB-KW"/>
</dbReference>
<sequence length="128" mass="14399">MRFLPVNLDVLLVELKDLDETLALFDALTAEPIAGVEEIVPAARTLMIQFRPSTIERQALVNRIAGQDISQRREGEHRRVEIPVHYNGEDLDEVATLLNISRAEVIQRHTAHDYSVAFCGFAPGFAYL</sequence>
<accession>S6UWT1</accession>
<dbReference type="Gene3D" id="3.30.1360.40">
    <property type="match status" value="1"/>
</dbReference>
<protein>
    <submittedName>
        <fullName evidence="5">Allophanate hydrolase</fullName>
    </submittedName>
</protein>
<evidence type="ECO:0000313" key="5">
    <source>
        <dbReference type="EMBL" id="EPN60488.1"/>
    </source>
</evidence>
<keyword evidence="3" id="KW-0067">ATP-binding</keyword>
<dbReference type="SMART" id="SM00796">
    <property type="entry name" value="AHS1"/>
    <property type="match status" value="1"/>
</dbReference>
<dbReference type="EMBL" id="AOKG01000476">
    <property type="protein sequence ID" value="EPN60488.1"/>
    <property type="molecule type" value="Genomic_DNA"/>
</dbReference>
<comment type="caution">
    <text evidence="5">The sequence shown here is derived from an EMBL/GenBank/DDBJ whole genome shotgun (WGS) entry which is preliminary data.</text>
</comment>
<evidence type="ECO:0000256" key="1">
    <source>
        <dbReference type="ARBA" id="ARBA00022741"/>
    </source>
</evidence>
<dbReference type="InterPro" id="IPR010016">
    <property type="entry name" value="PxpB"/>
</dbReference>
<proteinExistence type="predicted"/>
<dbReference type="GO" id="GO:0005524">
    <property type="term" value="F:ATP binding"/>
    <property type="evidence" value="ECO:0007669"/>
    <property type="project" value="UniProtKB-KW"/>
</dbReference>
<feature type="domain" description="Carboxyltransferase" evidence="4">
    <location>
        <begin position="1"/>
        <end position="128"/>
    </location>
</feature>
<evidence type="ECO:0000256" key="2">
    <source>
        <dbReference type="ARBA" id="ARBA00022801"/>
    </source>
</evidence>
<dbReference type="AlphaFoldDB" id="S6UWT1"/>
<evidence type="ECO:0000256" key="3">
    <source>
        <dbReference type="ARBA" id="ARBA00022840"/>
    </source>
</evidence>
<dbReference type="PANTHER" id="PTHR34698">
    <property type="entry name" value="5-OXOPROLINASE SUBUNIT B"/>
    <property type="match status" value="1"/>
</dbReference>
<dbReference type="SUPFAM" id="SSF160467">
    <property type="entry name" value="PH0987 N-terminal domain-like"/>
    <property type="match status" value="1"/>
</dbReference>
<dbReference type="InterPro" id="IPR003833">
    <property type="entry name" value="CT_C_D"/>
</dbReference>
<dbReference type="PANTHER" id="PTHR34698:SF2">
    <property type="entry name" value="5-OXOPROLINASE SUBUNIT B"/>
    <property type="match status" value="1"/>
</dbReference>